<feature type="region of interest" description="Disordered" evidence="1">
    <location>
        <begin position="1"/>
        <end position="24"/>
    </location>
</feature>
<sequence length="43" mass="4573">MLRLDGMGSVPHPSSTGDEPNTVLGTPVVVLSSEIWTIETIHV</sequence>
<protein>
    <submittedName>
        <fullName evidence="2">Uncharacterized protein</fullName>
    </submittedName>
</protein>
<name>A0A9K3P2P0_HELAN</name>
<keyword evidence="3" id="KW-1185">Reference proteome</keyword>
<reference evidence="2" key="2">
    <citation type="submission" date="2020-06" db="EMBL/GenBank/DDBJ databases">
        <title>Helianthus annuus Genome sequencing and assembly Release 2.</title>
        <authorList>
            <person name="Gouzy J."/>
            <person name="Langlade N."/>
            <person name="Munos S."/>
        </authorList>
    </citation>
    <scope>NUCLEOTIDE SEQUENCE</scope>
    <source>
        <tissue evidence="2">Leaves</tissue>
    </source>
</reference>
<organism evidence="2 3">
    <name type="scientific">Helianthus annuus</name>
    <name type="common">Common sunflower</name>
    <dbReference type="NCBI Taxonomy" id="4232"/>
    <lineage>
        <taxon>Eukaryota</taxon>
        <taxon>Viridiplantae</taxon>
        <taxon>Streptophyta</taxon>
        <taxon>Embryophyta</taxon>
        <taxon>Tracheophyta</taxon>
        <taxon>Spermatophyta</taxon>
        <taxon>Magnoliopsida</taxon>
        <taxon>eudicotyledons</taxon>
        <taxon>Gunneridae</taxon>
        <taxon>Pentapetalae</taxon>
        <taxon>asterids</taxon>
        <taxon>campanulids</taxon>
        <taxon>Asterales</taxon>
        <taxon>Asteraceae</taxon>
        <taxon>Asteroideae</taxon>
        <taxon>Heliantheae alliance</taxon>
        <taxon>Heliantheae</taxon>
        <taxon>Helianthus</taxon>
    </lineage>
</organism>
<evidence type="ECO:0000313" key="2">
    <source>
        <dbReference type="EMBL" id="KAF5821826.1"/>
    </source>
</evidence>
<reference evidence="2" key="1">
    <citation type="journal article" date="2017" name="Nature">
        <title>The sunflower genome provides insights into oil metabolism, flowering and Asterid evolution.</title>
        <authorList>
            <person name="Badouin H."/>
            <person name="Gouzy J."/>
            <person name="Grassa C.J."/>
            <person name="Murat F."/>
            <person name="Staton S.E."/>
            <person name="Cottret L."/>
            <person name="Lelandais-Briere C."/>
            <person name="Owens G.L."/>
            <person name="Carrere S."/>
            <person name="Mayjonade B."/>
            <person name="Legrand L."/>
            <person name="Gill N."/>
            <person name="Kane N.C."/>
            <person name="Bowers J.E."/>
            <person name="Hubner S."/>
            <person name="Bellec A."/>
            <person name="Berard A."/>
            <person name="Berges H."/>
            <person name="Blanchet N."/>
            <person name="Boniface M.C."/>
            <person name="Brunel D."/>
            <person name="Catrice O."/>
            <person name="Chaidir N."/>
            <person name="Claudel C."/>
            <person name="Donnadieu C."/>
            <person name="Faraut T."/>
            <person name="Fievet G."/>
            <person name="Helmstetter N."/>
            <person name="King M."/>
            <person name="Knapp S.J."/>
            <person name="Lai Z."/>
            <person name="Le Paslier M.C."/>
            <person name="Lippi Y."/>
            <person name="Lorenzon L."/>
            <person name="Mandel J.R."/>
            <person name="Marage G."/>
            <person name="Marchand G."/>
            <person name="Marquand E."/>
            <person name="Bret-Mestries E."/>
            <person name="Morien E."/>
            <person name="Nambeesan S."/>
            <person name="Nguyen T."/>
            <person name="Pegot-Espagnet P."/>
            <person name="Pouilly N."/>
            <person name="Raftis F."/>
            <person name="Sallet E."/>
            <person name="Schiex T."/>
            <person name="Thomas J."/>
            <person name="Vandecasteele C."/>
            <person name="Vares D."/>
            <person name="Vear F."/>
            <person name="Vautrin S."/>
            <person name="Crespi M."/>
            <person name="Mangin B."/>
            <person name="Burke J.M."/>
            <person name="Salse J."/>
            <person name="Munos S."/>
            <person name="Vincourt P."/>
            <person name="Rieseberg L.H."/>
            <person name="Langlade N.B."/>
        </authorList>
    </citation>
    <scope>NUCLEOTIDE SEQUENCE</scope>
    <source>
        <tissue evidence="2">Leaves</tissue>
    </source>
</reference>
<evidence type="ECO:0000256" key="1">
    <source>
        <dbReference type="SAM" id="MobiDB-lite"/>
    </source>
</evidence>
<comment type="caution">
    <text evidence="2">The sequence shown here is derived from an EMBL/GenBank/DDBJ whole genome shotgun (WGS) entry which is preliminary data.</text>
</comment>
<dbReference type="EMBL" id="MNCJ02000316">
    <property type="protein sequence ID" value="KAF5821826.1"/>
    <property type="molecule type" value="Genomic_DNA"/>
</dbReference>
<proteinExistence type="predicted"/>
<dbReference type="Proteomes" id="UP000215914">
    <property type="component" value="Unassembled WGS sequence"/>
</dbReference>
<dbReference type="Gramene" id="mRNA:HanXRQr2_Chr01g0019391">
    <property type="protein sequence ID" value="mRNA:HanXRQr2_Chr01g0019391"/>
    <property type="gene ID" value="HanXRQr2_Chr01g0019391"/>
</dbReference>
<dbReference type="AlphaFoldDB" id="A0A9K3P2P0"/>
<gene>
    <name evidence="2" type="ORF">HanXRQr2_Chr01g0019391</name>
</gene>
<accession>A0A9K3P2P0</accession>
<evidence type="ECO:0000313" key="3">
    <source>
        <dbReference type="Proteomes" id="UP000215914"/>
    </source>
</evidence>